<dbReference type="Proteomes" id="UP001732700">
    <property type="component" value="Chromosome 7A"/>
</dbReference>
<keyword evidence="2" id="KW-1185">Reference proteome</keyword>
<evidence type="ECO:0000313" key="2">
    <source>
        <dbReference type="Proteomes" id="UP001732700"/>
    </source>
</evidence>
<name>A0ACD5ZRY8_AVESA</name>
<organism evidence="1 2">
    <name type="scientific">Avena sativa</name>
    <name type="common">Oat</name>
    <dbReference type="NCBI Taxonomy" id="4498"/>
    <lineage>
        <taxon>Eukaryota</taxon>
        <taxon>Viridiplantae</taxon>
        <taxon>Streptophyta</taxon>
        <taxon>Embryophyta</taxon>
        <taxon>Tracheophyta</taxon>
        <taxon>Spermatophyta</taxon>
        <taxon>Magnoliopsida</taxon>
        <taxon>Liliopsida</taxon>
        <taxon>Poales</taxon>
        <taxon>Poaceae</taxon>
        <taxon>BOP clade</taxon>
        <taxon>Pooideae</taxon>
        <taxon>Poodae</taxon>
        <taxon>Poeae</taxon>
        <taxon>Poeae Chloroplast Group 1 (Aveneae type)</taxon>
        <taxon>Aveninae</taxon>
        <taxon>Avena</taxon>
    </lineage>
</organism>
<reference evidence="1" key="1">
    <citation type="submission" date="2021-05" db="EMBL/GenBank/DDBJ databases">
        <authorList>
            <person name="Scholz U."/>
            <person name="Mascher M."/>
            <person name="Fiebig A."/>
        </authorList>
    </citation>
    <scope>NUCLEOTIDE SEQUENCE [LARGE SCALE GENOMIC DNA]</scope>
</reference>
<reference evidence="1" key="2">
    <citation type="submission" date="2025-09" db="UniProtKB">
        <authorList>
            <consortium name="EnsemblPlants"/>
        </authorList>
    </citation>
    <scope>IDENTIFICATION</scope>
</reference>
<sequence length="338" mass="38976">MRDDAYPLMRELTRMNNANMLMHDSEIWDVTGNDGVAKYIMHSGRGSNKYTRKKWPKWLNNAFCQKLGQLIAFSIRYLWCTSCSVLPRRASRFLKAHFPAIAVPKQHSWRSVMGDPIPQTRDSTCSVCAVTVGIEGVHRMEYEWINGPGTFLLRASYPRKLVRRCVKTGSLSYDDGSYVDDILDLVMKQGGVPTTSNPKMYFLAIRRYETITWSWLASTNLPEYTFAQLLFTRGPCIGVLWVNDYYFNMVHKDADEDDEQVFRGVSKLNKAMPGKNTGCHAVAVYAYKFVRRGLRLRVLDNQDENGPRRWVLFKAFDKFFFLSVDPLPHSPEALRPVR</sequence>
<accession>A0ACD5ZRY8</accession>
<proteinExistence type="predicted"/>
<evidence type="ECO:0000313" key="1">
    <source>
        <dbReference type="EnsemblPlants" id="AVESA.00010b.r2.7AG1245360.1.CDS"/>
    </source>
</evidence>
<dbReference type="EnsemblPlants" id="AVESA.00010b.r2.7AG1245360.1">
    <property type="protein sequence ID" value="AVESA.00010b.r2.7AG1245360.1.CDS"/>
    <property type="gene ID" value="AVESA.00010b.r2.7AG1245360"/>
</dbReference>
<protein>
    <submittedName>
        <fullName evidence="1">Uncharacterized protein</fullName>
    </submittedName>
</protein>